<evidence type="ECO:0000256" key="1">
    <source>
        <dbReference type="SAM" id="MobiDB-lite"/>
    </source>
</evidence>
<accession>A4F699</accession>
<protein>
    <submittedName>
        <fullName evidence="2">Uncharacterized protein</fullName>
    </submittedName>
</protein>
<sequence length="200" mass="22560">MDHHDAVATPRDALRSLAGFCNDRPDRATPPSPAGGVRRSDRSDVGCTHAESCPLFPFLKASLRGWREHYCDSEDRWLECARYQVARTGQHVPISLLPNGRDAHYLAMAAEESRTAVTEPVRASDLGRAHQHERAAHERAARPEPRSTETTEQFGAVAQPKPPPRSPEEPPSEPREPARRRKPEKRGWWRRLADWMRGPA</sequence>
<reference evidence="2 3" key="1">
    <citation type="journal article" date="2007" name="Nat. Biotechnol.">
        <title>Complete genome sequence of the erythromycin-producing bacterium Saccharopolyspora erythraea NRRL23338.</title>
        <authorList>
            <person name="Oliynyk M."/>
            <person name="Samborskyy M."/>
            <person name="Lester J.B."/>
            <person name="Mironenko T."/>
            <person name="Scott N."/>
            <person name="Dickens S."/>
            <person name="Haydock S.F."/>
            <person name="Leadlay P.F."/>
        </authorList>
    </citation>
    <scope>NUCLEOTIDE SEQUENCE [LARGE SCALE GENOMIC DNA]</scope>
    <source>
        <strain evidence="3">ATCC 11635 / DSM 40517 / JCM 4748 / NBRC 13426 / NCIMB 8594 / NRRL 2338</strain>
    </source>
</reference>
<feature type="compositionally biased region" description="Basic and acidic residues" evidence="1">
    <location>
        <begin position="185"/>
        <end position="194"/>
    </location>
</feature>
<feature type="region of interest" description="Disordered" evidence="1">
    <location>
        <begin position="113"/>
        <end position="200"/>
    </location>
</feature>
<gene>
    <name evidence="2" type="ordered locus">SACE_0221</name>
</gene>
<dbReference type="HOGENOM" id="CLU_1365372_0_0_11"/>
<feature type="region of interest" description="Disordered" evidence="1">
    <location>
        <begin position="20"/>
        <end position="41"/>
    </location>
</feature>
<feature type="compositionally biased region" description="Basic and acidic residues" evidence="1">
    <location>
        <begin position="125"/>
        <end position="149"/>
    </location>
</feature>
<dbReference type="EMBL" id="AM420293">
    <property type="protein sequence ID" value="CAL99573.1"/>
    <property type="molecule type" value="Genomic_DNA"/>
</dbReference>
<dbReference type="Proteomes" id="UP000006728">
    <property type="component" value="Chromosome"/>
</dbReference>
<keyword evidence="3" id="KW-1185">Reference proteome</keyword>
<name>A4F699_SACEN</name>
<dbReference type="KEGG" id="sen:SACE_0221"/>
<dbReference type="STRING" id="405948.SACE_0221"/>
<dbReference type="AlphaFoldDB" id="A4F699"/>
<feature type="compositionally biased region" description="Basic and acidic residues" evidence="1">
    <location>
        <begin position="166"/>
        <end position="177"/>
    </location>
</feature>
<evidence type="ECO:0000313" key="2">
    <source>
        <dbReference type="EMBL" id="CAL99573.1"/>
    </source>
</evidence>
<proteinExistence type="predicted"/>
<organism evidence="2 3">
    <name type="scientific">Saccharopolyspora erythraea (strain ATCC 11635 / DSM 40517 / JCM 4748 / NBRC 13426 / NCIMB 8594 / NRRL 2338)</name>
    <dbReference type="NCBI Taxonomy" id="405948"/>
    <lineage>
        <taxon>Bacteria</taxon>
        <taxon>Bacillati</taxon>
        <taxon>Actinomycetota</taxon>
        <taxon>Actinomycetes</taxon>
        <taxon>Pseudonocardiales</taxon>
        <taxon>Pseudonocardiaceae</taxon>
        <taxon>Saccharopolyspora</taxon>
    </lineage>
</organism>
<evidence type="ECO:0000313" key="3">
    <source>
        <dbReference type="Proteomes" id="UP000006728"/>
    </source>
</evidence>